<evidence type="ECO:0000256" key="1">
    <source>
        <dbReference type="SAM" id="SignalP"/>
    </source>
</evidence>
<dbReference type="Proteomes" id="UP001211872">
    <property type="component" value="Chromosome"/>
</dbReference>
<dbReference type="RefSeq" id="WP_270128334.1">
    <property type="nucleotide sequence ID" value="NZ_CP115396.1"/>
</dbReference>
<feature type="chain" id="PRO_5046998423" evidence="1">
    <location>
        <begin position="22"/>
        <end position="444"/>
    </location>
</feature>
<dbReference type="InterPro" id="IPR015943">
    <property type="entry name" value="WD40/YVTN_repeat-like_dom_sf"/>
</dbReference>
<dbReference type="PANTHER" id="PTHR47199:SF2">
    <property type="entry name" value="PHOTOSYSTEM II STABILITY_ASSEMBLY FACTOR HCF136, CHLOROPLASTIC"/>
    <property type="match status" value="1"/>
</dbReference>
<dbReference type="SUPFAM" id="SSF110296">
    <property type="entry name" value="Oligoxyloglucan reducing end-specific cellobiohydrolase"/>
    <property type="match status" value="1"/>
</dbReference>
<dbReference type="Gene3D" id="2.130.10.10">
    <property type="entry name" value="YVTN repeat-like/Quinoprotein amine dehydrogenase"/>
    <property type="match status" value="2"/>
</dbReference>
<accession>A0ABY7PS50</accession>
<keyword evidence="3" id="KW-1185">Reference proteome</keyword>
<dbReference type="PANTHER" id="PTHR47199">
    <property type="entry name" value="PHOTOSYSTEM II STABILITY/ASSEMBLY FACTOR HCF136, CHLOROPLASTIC"/>
    <property type="match status" value="1"/>
</dbReference>
<protein>
    <submittedName>
        <fullName evidence="2">T9SS type A sorting domain-containing protein</fullName>
    </submittedName>
</protein>
<proteinExistence type="predicted"/>
<dbReference type="NCBIfam" id="TIGR04183">
    <property type="entry name" value="Por_Secre_tail"/>
    <property type="match status" value="1"/>
</dbReference>
<gene>
    <name evidence="2" type="ORF">O9Z63_05560</name>
</gene>
<feature type="signal peptide" evidence="1">
    <location>
        <begin position="1"/>
        <end position="21"/>
    </location>
</feature>
<evidence type="ECO:0000313" key="3">
    <source>
        <dbReference type="Proteomes" id="UP001211872"/>
    </source>
</evidence>
<organism evidence="2 3">
    <name type="scientific">Hymenobacter yonginensis</name>
    <dbReference type="NCBI Taxonomy" id="748197"/>
    <lineage>
        <taxon>Bacteria</taxon>
        <taxon>Pseudomonadati</taxon>
        <taxon>Bacteroidota</taxon>
        <taxon>Cytophagia</taxon>
        <taxon>Cytophagales</taxon>
        <taxon>Hymenobacteraceae</taxon>
        <taxon>Hymenobacter</taxon>
    </lineage>
</organism>
<keyword evidence="1" id="KW-0732">Signal</keyword>
<dbReference type="CDD" id="cd15482">
    <property type="entry name" value="Sialidase_non-viral"/>
    <property type="match status" value="1"/>
</dbReference>
<reference evidence="2 3" key="1">
    <citation type="journal article" date="2011" name="Int. J. Syst. Evol. Microbiol.">
        <title>Hymenobacter yonginensis sp. nov., isolated from a mesotrophic artificial lake.</title>
        <authorList>
            <person name="Joung Y."/>
            <person name="Cho S.H."/>
            <person name="Kim H."/>
            <person name="Kim S.B."/>
            <person name="Joh K."/>
        </authorList>
    </citation>
    <scope>NUCLEOTIDE SEQUENCE [LARGE SCALE GENOMIC DNA]</scope>
    <source>
        <strain evidence="2 3">KCTC 22745</strain>
    </source>
</reference>
<name>A0ABY7PS50_9BACT</name>
<sequence length="444" mass="46665">MRKQLCMLGFLLAFGSARVQAQWVNQPVNNPTPDQFNLLISAVDANVAWTTVVGSEDFFTQLFSRTTNGGTTWTTLAIPGLTPNDLVTSIYARNATTAWVTVAADFVGPGRILRTTDGGASWVTQTTASQFAGANSFPTVVRFFDAVNGVALGNPNNGRFEIYTTSNAGETWTAIPAANAPQPQGLEDLVTGVPVVAQAGNSIWVATDEGRMLRSTDRGLTWAVSATGLEYPANVAFRDALNGLALDEDGSYVRTTDGGATWAALNPTGSVRRVGLDNVPGTRTYVSTGFGAYGPGSSYSTDDGQTWITLESTINHALVDFVSPSVGWSGGLLVDADGEVAGGNGMNRYVGITLANNAALASRLGISAFPNPAPDGRFVVRASGLKAATPARVLDGLGRTVRTETWTSPALAPLSLDLSQQPVGVYVLELSTPEGLVRQKLVVR</sequence>
<evidence type="ECO:0000313" key="2">
    <source>
        <dbReference type="EMBL" id="WBO85711.1"/>
    </source>
</evidence>
<dbReference type="InterPro" id="IPR026444">
    <property type="entry name" value="Secre_tail"/>
</dbReference>
<dbReference type="EMBL" id="CP115396">
    <property type="protein sequence ID" value="WBO85711.1"/>
    <property type="molecule type" value="Genomic_DNA"/>
</dbReference>